<name>A0A7D9D022_DEKBR</name>
<feature type="region of interest" description="Disordered" evidence="1">
    <location>
        <begin position="292"/>
        <end position="313"/>
    </location>
</feature>
<evidence type="ECO:0000256" key="1">
    <source>
        <dbReference type="SAM" id="MobiDB-lite"/>
    </source>
</evidence>
<sequence length="348" mass="39579">MGLFQELLEQKSHDISKKLISRKKTILLLSRSNAYLTTIIREIDSIFKHERDSVSNDNLGLNDKVYTDDSNNNSSDKVKLQVYRGTVGFFTFECAVMRLDVYTVSSIFKGEICNTLLQGVKENISVYFVIDGYQIHKELESNITGGCKINNSVSDLLKAWHNDLDQVMKIKQVCGFGFLVGGYDCIEYNFKTMKVIDLVQQIVRMITIEENKCLENSDGAVAYLRNSGADADRIAELLGIDGTEVNKKIEIKDYSSMFVPLRCDDKESIQLVDDSFDYAYWANQWGIIQKSDHPDKKADDSLEANKPDTSDDVSQMIFKHHQSFLKKELNRMKTSRNGARVNKVGPSR</sequence>
<evidence type="ECO:0000313" key="2">
    <source>
        <dbReference type="EMBL" id="VUG20057.1"/>
    </source>
</evidence>
<feature type="compositionally biased region" description="Basic and acidic residues" evidence="1">
    <location>
        <begin position="292"/>
        <end position="309"/>
    </location>
</feature>
<evidence type="ECO:0000313" key="3">
    <source>
        <dbReference type="Proteomes" id="UP000478008"/>
    </source>
</evidence>
<organism evidence="2 3">
    <name type="scientific">Dekkera bruxellensis</name>
    <name type="common">Brettanomyces custersii</name>
    <dbReference type="NCBI Taxonomy" id="5007"/>
    <lineage>
        <taxon>Eukaryota</taxon>
        <taxon>Fungi</taxon>
        <taxon>Dikarya</taxon>
        <taxon>Ascomycota</taxon>
        <taxon>Saccharomycotina</taxon>
        <taxon>Pichiomycetes</taxon>
        <taxon>Pichiales</taxon>
        <taxon>Pichiaceae</taxon>
        <taxon>Brettanomyces</taxon>
    </lineage>
</organism>
<dbReference type="Proteomes" id="UP000478008">
    <property type="component" value="Unassembled WGS sequence"/>
</dbReference>
<keyword evidence="3" id="KW-1185">Reference proteome</keyword>
<dbReference type="EMBL" id="CABFWN010000006">
    <property type="protein sequence ID" value="VUG20057.1"/>
    <property type="molecule type" value="Genomic_DNA"/>
</dbReference>
<gene>
    <name evidence="2" type="ORF">DEBR0S6_06942G</name>
</gene>
<protein>
    <submittedName>
        <fullName evidence="2">DEBR0S6_06942g1_1</fullName>
    </submittedName>
</protein>
<proteinExistence type="predicted"/>
<feature type="region of interest" description="Disordered" evidence="1">
    <location>
        <begin position="329"/>
        <end position="348"/>
    </location>
</feature>
<reference evidence="2 3" key="1">
    <citation type="submission" date="2019-07" db="EMBL/GenBank/DDBJ databases">
        <authorList>
            <person name="Friedrich A."/>
            <person name="Schacherer J."/>
        </authorList>
    </citation>
    <scope>NUCLEOTIDE SEQUENCE [LARGE SCALE GENOMIC DNA]</scope>
</reference>
<accession>A0A7D9D022</accession>
<dbReference type="AlphaFoldDB" id="A0A7D9D022"/>